<feature type="region of interest" description="Disordered" evidence="1">
    <location>
        <begin position="82"/>
        <end position="108"/>
    </location>
</feature>
<reference evidence="2 3" key="1">
    <citation type="journal article" date="2019" name="Commun. Biol.">
        <title>The bagworm genome reveals a unique fibroin gene that provides high tensile strength.</title>
        <authorList>
            <person name="Kono N."/>
            <person name="Nakamura H."/>
            <person name="Ohtoshi R."/>
            <person name="Tomita M."/>
            <person name="Numata K."/>
            <person name="Arakawa K."/>
        </authorList>
    </citation>
    <scope>NUCLEOTIDE SEQUENCE [LARGE SCALE GENOMIC DNA]</scope>
</reference>
<sequence>MPEWKGRVPLTRSHCERITRSNTSQNITAKDELVGHPHKCQGEVEPCARCNRIRVIANAGRRPQTLRLRRTWPCAIYNTNKKARSVRKRTTDDKSSRASDPNSSPAPRDAIEFCCRVESPTTAPTPDRNENLSAAVVGPGYFGKFSTFRRLVY</sequence>
<accession>A0A4C1W759</accession>
<organism evidence="2 3">
    <name type="scientific">Eumeta variegata</name>
    <name type="common">Bagworm moth</name>
    <name type="synonym">Eumeta japonica</name>
    <dbReference type="NCBI Taxonomy" id="151549"/>
    <lineage>
        <taxon>Eukaryota</taxon>
        <taxon>Metazoa</taxon>
        <taxon>Ecdysozoa</taxon>
        <taxon>Arthropoda</taxon>
        <taxon>Hexapoda</taxon>
        <taxon>Insecta</taxon>
        <taxon>Pterygota</taxon>
        <taxon>Neoptera</taxon>
        <taxon>Endopterygota</taxon>
        <taxon>Lepidoptera</taxon>
        <taxon>Glossata</taxon>
        <taxon>Ditrysia</taxon>
        <taxon>Tineoidea</taxon>
        <taxon>Psychidae</taxon>
        <taxon>Oiketicinae</taxon>
        <taxon>Eumeta</taxon>
    </lineage>
</organism>
<evidence type="ECO:0000313" key="2">
    <source>
        <dbReference type="EMBL" id="GBP46382.1"/>
    </source>
</evidence>
<keyword evidence="3" id="KW-1185">Reference proteome</keyword>
<name>A0A4C1W759_EUMVA</name>
<comment type="caution">
    <text evidence="2">The sequence shown here is derived from an EMBL/GenBank/DDBJ whole genome shotgun (WGS) entry which is preliminary data.</text>
</comment>
<protein>
    <submittedName>
        <fullName evidence="2">Uncharacterized protein</fullName>
    </submittedName>
</protein>
<gene>
    <name evidence="2" type="ORF">EVAR_36362_1</name>
</gene>
<evidence type="ECO:0000313" key="3">
    <source>
        <dbReference type="Proteomes" id="UP000299102"/>
    </source>
</evidence>
<proteinExistence type="predicted"/>
<dbReference type="Proteomes" id="UP000299102">
    <property type="component" value="Unassembled WGS sequence"/>
</dbReference>
<evidence type="ECO:0000256" key="1">
    <source>
        <dbReference type="SAM" id="MobiDB-lite"/>
    </source>
</evidence>
<dbReference type="AlphaFoldDB" id="A0A4C1W759"/>
<dbReference type="EMBL" id="BGZK01000482">
    <property type="protein sequence ID" value="GBP46382.1"/>
    <property type="molecule type" value="Genomic_DNA"/>
</dbReference>